<evidence type="ECO:0000313" key="4">
    <source>
        <dbReference type="Proteomes" id="UP001218362"/>
    </source>
</evidence>
<dbReference type="KEGG" id="acob:P0Y56_06080"/>
<accession>A0AAJ6BNX7</accession>
<evidence type="ECO:0000313" key="3">
    <source>
        <dbReference type="EMBL" id="WEK47859.1"/>
    </source>
</evidence>
<dbReference type="PANTHER" id="PTHR46268:SF15">
    <property type="entry name" value="UNIVERSAL STRESS PROTEIN HP_0031"/>
    <property type="match status" value="1"/>
</dbReference>
<name>A0AAJ6BNX7_9SPHN</name>
<comment type="similarity">
    <text evidence="1">Belongs to the universal stress protein A family.</text>
</comment>
<gene>
    <name evidence="3" type="ORF">P0Y56_06080</name>
</gene>
<evidence type="ECO:0000259" key="2">
    <source>
        <dbReference type="Pfam" id="PF00582"/>
    </source>
</evidence>
<reference evidence="3" key="1">
    <citation type="submission" date="2023-03" db="EMBL/GenBank/DDBJ databases">
        <title>Andean soil-derived lignocellulolytic bacterial consortium as a source of novel taxa and putative plastic-active enzymes.</title>
        <authorList>
            <person name="Diaz-Garcia L."/>
            <person name="Chuvochina M."/>
            <person name="Feuerriegel G."/>
            <person name="Bunk B."/>
            <person name="Sproer C."/>
            <person name="Streit W.R."/>
            <person name="Rodriguez L.M."/>
            <person name="Overmann J."/>
            <person name="Jimenez D.J."/>
        </authorList>
    </citation>
    <scope>NUCLEOTIDE SEQUENCE</scope>
    <source>
        <strain evidence="3">MAG 26</strain>
    </source>
</reference>
<dbReference type="Gene3D" id="3.40.50.12370">
    <property type="match status" value="1"/>
</dbReference>
<dbReference type="EMBL" id="CP119316">
    <property type="protein sequence ID" value="WEK47859.1"/>
    <property type="molecule type" value="Genomic_DNA"/>
</dbReference>
<dbReference type="CDD" id="cd00293">
    <property type="entry name" value="USP-like"/>
    <property type="match status" value="1"/>
</dbReference>
<dbReference type="Pfam" id="PF00582">
    <property type="entry name" value="Usp"/>
    <property type="match status" value="1"/>
</dbReference>
<sequence length="267" mass="28622">MRSIVLHIHDDDCFEARFQAALDLSKAFGSHIDCVQPIPIDVSVDIYGMGGAEMAPILRDNADIFQQRVEARLASEAAIWTWTQEFDSSDHMLVAHSALADLVVLGTSDPMVGSAVSSIAGQVAIHAQTPVLAVPGAVRSFDVSAPAVVAWNGSVQSSHALRAAVPLLRRAASVQIVAVEENRATRAYELSATAGAEFLSRHGVDCEIVAIPNRSRPSDALRQAAEMRRAGHIVMGAYGHTRLRETVFGGVTRELLAHSSVPLFLCH</sequence>
<dbReference type="InterPro" id="IPR006016">
    <property type="entry name" value="UspA"/>
</dbReference>
<dbReference type="AlphaFoldDB" id="A0AAJ6BNX7"/>
<dbReference type="PANTHER" id="PTHR46268">
    <property type="entry name" value="STRESS RESPONSE PROTEIN NHAX"/>
    <property type="match status" value="1"/>
</dbReference>
<proteinExistence type="inferred from homology"/>
<evidence type="ECO:0000256" key="1">
    <source>
        <dbReference type="ARBA" id="ARBA00008791"/>
    </source>
</evidence>
<dbReference type="SUPFAM" id="SSF52402">
    <property type="entry name" value="Adenine nucleotide alpha hydrolases-like"/>
    <property type="match status" value="2"/>
</dbReference>
<feature type="domain" description="UspA" evidence="2">
    <location>
        <begin position="148"/>
        <end position="266"/>
    </location>
</feature>
<protein>
    <submittedName>
        <fullName evidence="3">Universal stress protein</fullName>
    </submittedName>
</protein>
<dbReference type="Proteomes" id="UP001218362">
    <property type="component" value="Chromosome"/>
</dbReference>
<organism evidence="3 4">
    <name type="scientific">Candidatus Andeanibacterium colombiense</name>
    <dbReference type="NCBI Taxonomy" id="3121345"/>
    <lineage>
        <taxon>Bacteria</taxon>
        <taxon>Pseudomonadati</taxon>
        <taxon>Pseudomonadota</taxon>
        <taxon>Alphaproteobacteria</taxon>
        <taxon>Sphingomonadales</taxon>
        <taxon>Sphingomonadaceae</taxon>
        <taxon>Candidatus Andeanibacterium</taxon>
    </lineage>
</organism>